<evidence type="ECO:0000313" key="3">
    <source>
        <dbReference type="Proteomes" id="UP000618051"/>
    </source>
</evidence>
<reference evidence="2" key="3">
    <citation type="submission" date="2022-01" db="EMBL/GenBank/DDBJ databases">
        <authorList>
            <person name="Rubenstein D.R."/>
        </authorList>
    </citation>
    <scope>NUCLEOTIDE SEQUENCE</scope>
    <source>
        <strain evidence="2">SS15</strain>
        <tissue evidence="2">Liver</tissue>
    </source>
</reference>
<evidence type="ECO:0000313" key="2">
    <source>
        <dbReference type="EMBL" id="KAI1237576.1"/>
    </source>
</evidence>
<name>A0A835P0Z0_9PASS</name>
<accession>A0A835P0Z0</accession>
<dbReference type="AlphaFoldDB" id="A0A835P0Z0"/>
<dbReference type="EMBL" id="JADDUC020000007">
    <property type="protein sequence ID" value="KAI1237576.1"/>
    <property type="molecule type" value="Genomic_DNA"/>
</dbReference>
<reference evidence="2 3" key="2">
    <citation type="journal article" date="2021" name="J. Hered.">
        <title>Feather Gene Expression Elucidates the Developmental Basis of Plumage Iridescence in African Starlings.</title>
        <authorList>
            <person name="Rubenstein D.R."/>
            <person name="Corvelo A."/>
            <person name="MacManes M.D."/>
            <person name="Maia R."/>
            <person name="Narzisi G."/>
            <person name="Rousaki A."/>
            <person name="Vandenabeele P."/>
            <person name="Shawkey M.D."/>
            <person name="Solomon J."/>
        </authorList>
    </citation>
    <scope>NUCLEOTIDE SEQUENCE [LARGE SCALE GENOMIC DNA]</scope>
    <source>
        <strain evidence="2">SS15</strain>
    </source>
</reference>
<organism evidence="1">
    <name type="scientific">Lamprotornis superbus</name>
    <dbReference type="NCBI Taxonomy" id="245042"/>
    <lineage>
        <taxon>Eukaryota</taxon>
        <taxon>Metazoa</taxon>
        <taxon>Chordata</taxon>
        <taxon>Craniata</taxon>
        <taxon>Vertebrata</taxon>
        <taxon>Euteleostomi</taxon>
        <taxon>Archelosauria</taxon>
        <taxon>Archosauria</taxon>
        <taxon>Dinosauria</taxon>
        <taxon>Saurischia</taxon>
        <taxon>Theropoda</taxon>
        <taxon>Coelurosauria</taxon>
        <taxon>Aves</taxon>
        <taxon>Neognathae</taxon>
        <taxon>Neoaves</taxon>
        <taxon>Telluraves</taxon>
        <taxon>Australaves</taxon>
        <taxon>Passeriformes</taxon>
        <taxon>Sturnidae</taxon>
        <taxon>Lamprotornis</taxon>
    </lineage>
</organism>
<protein>
    <submittedName>
        <fullName evidence="1">Uncharacterized protein</fullName>
    </submittedName>
</protein>
<keyword evidence="3" id="KW-1185">Reference proteome</keyword>
<dbReference type="Proteomes" id="UP000618051">
    <property type="component" value="Unassembled WGS sequence"/>
</dbReference>
<dbReference type="EMBL" id="JADDUC010000017">
    <property type="protein sequence ID" value="KAG0126726.1"/>
    <property type="molecule type" value="Genomic_DNA"/>
</dbReference>
<evidence type="ECO:0000313" key="1">
    <source>
        <dbReference type="EMBL" id="KAG0126726.1"/>
    </source>
</evidence>
<comment type="caution">
    <text evidence="1">The sequence shown here is derived from an EMBL/GenBank/DDBJ whole genome shotgun (WGS) entry which is preliminary data.</text>
</comment>
<sequence>RGSCEVLANSFAARLPGTALPGDTARPRTPGPGGCGVRLRLPLCLDISAPSAVFSSHNRLRRSPGRAALGLCLYWTKTCLIAAFMTHRERGGDAALCGRESVCLPALSSVRGI</sequence>
<reference evidence="1" key="1">
    <citation type="submission" date="2020-10" db="EMBL/GenBank/DDBJ databases">
        <title>Feather gene expression reveals the developmental basis of iridescence in African starlings.</title>
        <authorList>
            <person name="Rubenstein D.R."/>
        </authorList>
    </citation>
    <scope>NUCLEOTIDE SEQUENCE</scope>
    <source>
        <strain evidence="1">SS15</strain>
        <tissue evidence="1">Liver</tissue>
    </source>
</reference>
<gene>
    <name evidence="2" type="ORF">IHE44_0013656</name>
    <name evidence="1" type="ORF">IHE44_003570</name>
</gene>
<proteinExistence type="predicted"/>
<feature type="non-terminal residue" evidence="1">
    <location>
        <position position="113"/>
    </location>
</feature>